<reference evidence="1" key="1">
    <citation type="submission" date="2008-06" db="EMBL/GenBank/DDBJ databases">
        <title>Complete sequence of chromosome of Prosthecochloris aestuarii DSM 271.</title>
        <authorList>
            <consortium name="US DOE Joint Genome Institute"/>
            <person name="Lucas S."/>
            <person name="Copeland A."/>
            <person name="Lapidus A."/>
            <person name="Glavina del Rio T."/>
            <person name="Dalin E."/>
            <person name="Tice H."/>
            <person name="Bruce D."/>
            <person name="Goodwin L."/>
            <person name="Pitluck S."/>
            <person name="Schmutz J."/>
            <person name="Larimer F."/>
            <person name="Land M."/>
            <person name="Hauser L."/>
            <person name="Kyrpides N."/>
            <person name="Anderson I."/>
            <person name="Liu Z."/>
            <person name="Li T."/>
            <person name="Zhao F."/>
            <person name="Overmann J."/>
            <person name="Bryant D.A."/>
            <person name="Richardson P."/>
        </authorList>
    </citation>
    <scope>NUCLEOTIDE SEQUENCE [LARGE SCALE GENOMIC DNA]</scope>
    <source>
        <strain evidence="1">DSM 271</strain>
    </source>
</reference>
<sequence length="546" mass="61120">MTTVVKHLKLDRKDGSSVDRYVKITERRDSRIHERSIELMTTPQTSFDPERQDTGYQGCGVKTAQNFGRWFDINYSQSHLRRHYIETTDMEKYIDLPGGDAKTFTTPAELEKGLRELLDTRFDRRYKMVRHTGASKSSTLAKIEHYLLHGFPPVALAKNGNHWVTIAGMKLVYNATDGSLSDVTFTVFDNGSEAEWSWSKLHFWFSDGKDVLAAAARLAGYTSYIQGTLIGCRYDMPQKEYDWSSGWSNAEFFSTKEGLFLFLLKEGNGTVHIHRMESNGSVGSSVAEYDWSGGWSTVKLFSTSAGLFLFLMKKRNGTVHIHRMNDNGTVGSSVAEYDWSDGWSSAEFFSTKEGLFLFLLKEGNGIVHIHRMNSNGTLGASVGKHDWSGGWSTVKLFSTKDGVFLFLLKEGNGMVHIHRMNDNGTVGSQIAGYDWTSGWGSCEFYSAGGKNLMLIHKSGGKHGLLGDADGLARLHEINDNGTVGAMVDDAYWMSRHAAMIHFSWPVLRVFSPVSGGHYLFQLRPTDGKVEIHRLTHEGLLPSCFVD</sequence>
<dbReference type="AlphaFoldDB" id="B4S980"/>
<dbReference type="RefSeq" id="WP_012504649.1">
    <property type="nucleotide sequence ID" value="NC_011059.1"/>
</dbReference>
<keyword evidence="2" id="KW-1185">Reference proteome</keyword>
<gene>
    <name evidence="1" type="ordered locus">Paes_0046</name>
</gene>
<dbReference type="Gene3D" id="2.130.10.10">
    <property type="entry name" value="YVTN repeat-like/Quinoprotein amine dehydrogenase"/>
    <property type="match status" value="1"/>
</dbReference>
<dbReference type="Proteomes" id="UP000002725">
    <property type="component" value="Chromosome"/>
</dbReference>
<dbReference type="HOGENOM" id="CLU_498617_0_0_10"/>
<organism evidence="1 2">
    <name type="scientific">Prosthecochloris aestuarii (strain DSM 271 / SK 413)</name>
    <dbReference type="NCBI Taxonomy" id="290512"/>
    <lineage>
        <taxon>Bacteria</taxon>
        <taxon>Pseudomonadati</taxon>
        <taxon>Chlorobiota</taxon>
        <taxon>Chlorobiia</taxon>
        <taxon>Chlorobiales</taxon>
        <taxon>Chlorobiaceae</taxon>
        <taxon>Prosthecochloris</taxon>
    </lineage>
</organism>
<evidence type="ECO:0000313" key="2">
    <source>
        <dbReference type="Proteomes" id="UP000002725"/>
    </source>
</evidence>
<proteinExistence type="predicted"/>
<protein>
    <submittedName>
        <fullName evidence="1">Uncharacterized protein</fullName>
    </submittedName>
</protein>
<name>B4S980_PROA2</name>
<dbReference type="InterPro" id="IPR015943">
    <property type="entry name" value="WD40/YVTN_repeat-like_dom_sf"/>
</dbReference>
<dbReference type="EMBL" id="CP001108">
    <property type="protein sequence ID" value="ACF45112.1"/>
    <property type="molecule type" value="Genomic_DNA"/>
</dbReference>
<evidence type="ECO:0000313" key="1">
    <source>
        <dbReference type="EMBL" id="ACF45112.1"/>
    </source>
</evidence>
<dbReference type="KEGG" id="paa:Paes_0046"/>
<accession>B4S980</accession>
<dbReference type="SUPFAM" id="SSF50956">
    <property type="entry name" value="Thermostable phytase (3-phytase)"/>
    <property type="match status" value="1"/>
</dbReference>